<dbReference type="EMBL" id="DVAB01000042">
    <property type="protein sequence ID" value="HIK00872.1"/>
    <property type="molecule type" value="Genomic_DNA"/>
</dbReference>
<comment type="caution">
    <text evidence="2">The sequence shown here is derived from an EMBL/GenBank/DDBJ whole genome shotgun (WGS) entry which is preliminary data.</text>
</comment>
<evidence type="ECO:0000313" key="3">
    <source>
        <dbReference type="Proteomes" id="UP000646946"/>
    </source>
</evidence>
<dbReference type="Proteomes" id="UP000646946">
    <property type="component" value="Unassembled WGS sequence"/>
</dbReference>
<organism evidence="2 3">
    <name type="scientific">Candidatus Naiadarchaeum limnaeum</name>
    <dbReference type="NCBI Taxonomy" id="2756139"/>
    <lineage>
        <taxon>Archaea</taxon>
        <taxon>Candidatus Undinarchaeota</taxon>
        <taxon>Candidatus Undinarchaeia</taxon>
        <taxon>Candidatus Naiadarchaeales</taxon>
        <taxon>Candidatus Naiadarchaeaceae</taxon>
        <taxon>Candidatus Naiadarchaeum</taxon>
    </lineage>
</organism>
<gene>
    <name evidence="2" type="ORF">H1016_05040</name>
</gene>
<evidence type="ECO:0000256" key="1">
    <source>
        <dbReference type="SAM" id="Phobius"/>
    </source>
</evidence>
<name>A0A832USU7_9ARCH</name>
<keyword evidence="1" id="KW-1133">Transmembrane helix</keyword>
<accession>A0A832USU7</accession>
<keyword evidence="3" id="KW-1185">Reference proteome</keyword>
<sequence>MKKTIFILIITLALVGGVFAQGVRVVPQTTPQVFGCVPKLDLIAPEKINLTIGEETTVQAQVKSLRCIISHVRIDIERLPLNFTSTPEFYTSIPPNKSAFFNLTFFADGKLGNQTYKGQYFIKTNEGGFEKHAVEIRLKEPSVEEQPSIPVPAAEEEKDIGGPITPANETEQFRIDLLIILFIVIVGVAYFLLKKR</sequence>
<reference evidence="2 3" key="1">
    <citation type="journal article" name="Nat. Commun.">
        <title>Undinarchaeota illuminate DPANN phylogeny and the impact of gene transfer on archaeal evolution.</title>
        <authorList>
            <person name="Dombrowski N."/>
            <person name="Williams T.A."/>
            <person name="Sun J."/>
            <person name="Woodcroft B.J."/>
            <person name="Lee J.H."/>
            <person name="Minh B.Q."/>
            <person name="Rinke C."/>
            <person name="Spang A."/>
        </authorList>
    </citation>
    <scope>NUCLEOTIDE SEQUENCE [LARGE SCALE GENOMIC DNA]</scope>
    <source>
        <strain evidence="2">MAG_bin1129</strain>
    </source>
</reference>
<evidence type="ECO:0000313" key="2">
    <source>
        <dbReference type="EMBL" id="HIK00872.1"/>
    </source>
</evidence>
<proteinExistence type="predicted"/>
<protein>
    <submittedName>
        <fullName evidence="2">Uncharacterized protein</fullName>
    </submittedName>
</protein>
<keyword evidence="1" id="KW-0812">Transmembrane</keyword>
<dbReference type="AlphaFoldDB" id="A0A832USU7"/>
<feature type="transmembrane region" description="Helical" evidence="1">
    <location>
        <begin position="173"/>
        <end position="193"/>
    </location>
</feature>
<keyword evidence="1" id="KW-0472">Membrane</keyword>